<protein>
    <submittedName>
        <fullName evidence="2">Putative RNA-directed DNA polymerase from transposon X-element</fullName>
    </submittedName>
</protein>
<dbReference type="PROSITE" id="PS50878">
    <property type="entry name" value="RT_POL"/>
    <property type="match status" value="1"/>
</dbReference>
<keyword evidence="2" id="KW-0548">Nucleotidyltransferase</keyword>
<comment type="caution">
    <text evidence="2">The sequence shown here is derived from an EMBL/GenBank/DDBJ whole genome shotgun (WGS) entry which is preliminary data.</text>
</comment>
<organism evidence="2 3">
    <name type="scientific">Stylophora pistillata</name>
    <name type="common">Smooth cauliflower coral</name>
    <dbReference type="NCBI Taxonomy" id="50429"/>
    <lineage>
        <taxon>Eukaryota</taxon>
        <taxon>Metazoa</taxon>
        <taxon>Cnidaria</taxon>
        <taxon>Anthozoa</taxon>
        <taxon>Hexacorallia</taxon>
        <taxon>Scleractinia</taxon>
        <taxon>Astrocoeniina</taxon>
        <taxon>Pocilloporidae</taxon>
        <taxon>Stylophora</taxon>
    </lineage>
</organism>
<keyword evidence="2" id="KW-0808">Transferase</keyword>
<evidence type="ECO:0000259" key="1">
    <source>
        <dbReference type="PROSITE" id="PS50878"/>
    </source>
</evidence>
<dbReference type="SUPFAM" id="SSF56672">
    <property type="entry name" value="DNA/RNA polymerases"/>
    <property type="match status" value="1"/>
</dbReference>
<dbReference type="PANTHER" id="PTHR46670:SF3">
    <property type="entry name" value="ENDONUCLEASE_EXONUCLEASE_PHOSPHATASE DOMAIN-CONTAINING PROTEIN"/>
    <property type="match status" value="1"/>
</dbReference>
<dbReference type="Gene3D" id="3.60.10.10">
    <property type="entry name" value="Endonuclease/exonuclease/phosphatase"/>
    <property type="match status" value="2"/>
</dbReference>
<dbReference type="InterPro" id="IPR043502">
    <property type="entry name" value="DNA/RNA_pol_sf"/>
</dbReference>
<dbReference type="OrthoDB" id="5989319at2759"/>
<dbReference type="SUPFAM" id="SSF56219">
    <property type="entry name" value="DNase I-like"/>
    <property type="match status" value="2"/>
</dbReference>
<dbReference type="InterPro" id="IPR036691">
    <property type="entry name" value="Endo/exonu/phosph_ase_sf"/>
</dbReference>
<dbReference type="Pfam" id="PF00078">
    <property type="entry name" value="RVT_1"/>
    <property type="match status" value="1"/>
</dbReference>
<dbReference type="Pfam" id="PF14529">
    <property type="entry name" value="Exo_endo_phos_2"/>
    <property type="match status" value="2"/>
</dbReference>
<proteinExistence type="predicted"/>
<keyword evidence="3" id="KW-1185">Reference proteome</keyword>
<reference evidence="3" key="1">
    <citation type="journal article" date="2017" name="bioRxiv">
        <title>Comparative analysis of the genomes of Stylophora pistillata and Acropora digitifera provides evidence for extensive differences between species of corals.</title>
        <authorList>
            <person name="Voolstra C.R."/>
            <person name="Li Y."/>
            <person name="Liew Y.J."/>
            <person name="Baumgarten S."/>
            <person name="Zoccola D."/>
            <person name="Flot J.-F."/>
            <person name="Tambutte S."/>
            <person name="Allemand D."/>
            <person name="Aranda M."/>
        </authorList>
    </citation>
    <scope>NUCLEOTIDE SEQUENCE [LARGE SCALE GENOMIC DNA]</scope>
</reference>
<feature type="domain" description="Reverse transcriptase" evidence="1">
    <location>
        <begin position="1013"/>
        <end position="1278"/>
    </location>
</feature>
<dbReference type="CDD" id="cd01650">
    <property type="entry name" value="RT_nLTR_like"/>
    <property type="match status" value="1"/>
</dbReference>
<name>A0A2B4R7T1_STYPI</name>
<dbReference type="InterPro" id="IPR000477">
    <property type="entry name" value="RT_dom"/>
</dbReference>
<evidence type="ECO:0000313" key="2">
    <source>
        <dbReference type="EMBL" id="PFX12889.1"/>
    </source>
</evidence>
<gene>
    <name evidence="2" type="ORF">AWC38_SpisGene23081</name>
</gene>
<dbReference type="InterPro" id="IPR005135">
    <property type="entry name" value="Endo/exonuclease/phosphatase"/>
</dbReference>
<dbReference type="PANTHER" id="PTHR46670">
    <property type="entry name" value="ENDO/EXONUCLEASE/PHOSPHATASE DOMAIN-CONTAINING PROTEIN"/>
    <property type="match status" value="1"/>
</dbReference>
<accession>A0A2B4R7T1</accession>
<dbReference type="GO" id="GO:0003964">
    <property type="term" value="F:RNA-directed DNA polymerase activity"/>
    <property type="evidence" value="ECO:0007669"/>
    <property type="project" value="UniProtKB-KW"/>
</dbReference>
<keyword evidence="2" id="KW-0695">RNA-directed DNA polymerase</keyword>
<evidence type="ECO:0000313" key="3">
    <source>
        <dbReference type="Proteomes" id="UP000225706"/>
    </source>
</evidence>
<dbReference type="Proteomes" id="UP000225706">
    <property type="component" value="Unassembled WGS sequence"/>
</dbReference>
<dbReference type="EMBL" id="LSMT01001143">
    <property type="protein sequence ID" value="PFX12889.1"/>
    <property type="molecule type" value="Genomic_DNA"/>
</dbReference>
<sequence>MAHRAELTLPGFKLLDQPRLGRTGGGLALLIKSGIDAKKMDGGERRSFEFFEWTLRYGSNSLRIAVIYRIPYSQAHPVTTSVFFDEFITYLESIIMSPEPLLITGDFNIHVDVHTDSDASRFQDLLSSMGLQQHVDKSTHISGHTLDLMITRCSDSFLTAKPMTDYLFSDHFTVLCDLALSKPSPKNEQISYRKLKAIKIEDFKQDLSTSELCNYSPDSLNDLVECYNDTLSQVLERHAPLRSKVIRSRPLVPWFNEDIKNARREKRKAERKWRRSGKHDDMLSYKKIKNTTNRLMNEARSQYYHDFINDNSSNQKKLFAAANTLLNQRKKNTVLPPCDDKLELADRMGSYFVQKITDIGTRLDVMAQDLSTDPLLNCTLSPTPKFSKFTALSELEVRKLIEGSAKKSCSFDPMPTSLVFSCIDVLLPVITKMINLSLVDGVFADVWKCALVKPLLKKAGLDPLLSNYRPVILLSGDVHPLPGPENRKSISVRISQRTRRRHGNHHAVKNNHKRSEVRTIINIPTISEQSPNVKNHLRLCCLNARSIKNKSADFVCYAASTGADIYIFTETWLTERDMAHRAELTLPGFKLLDQPRLGRTGGGLALLIKSGIDAKKMDGGERRSFEFFEWTLRYGSNSLRIAVIYRIPYSQAHPVTTSVFFDEFITYLESIIMSPEPLLITGDFNIHVDVHTDSDASRFQDLLSSMGLQQHVDKSTHISGHTLDLMITRCSDSFLTAKPMTDYLFSDHFTVLCDLALSKPSPKNEQISYRKLKAIKIEDFKQDLSTSELCNYSPDSLNDLVECYNDTLSQVLERHAPLRSKVIRSRPLVPWFNEDIKNARREKRKAERKWRRSGKHDDMLSYKKIKNTTNRLMNEARSQYYHDFINDNSSNQKKLFAAANTLLNQRKKNTVLPPCDDKLELADRMGSYFVQKITDIGTRLDVMAQDLSTDPLLNCTLSPTPKFSKFTALSELEVRKLIEGSAKKSCSFDPMPTSLVFSCIDVLLPVITKMINLSLVDGVFADVWKCALVKPLLKKAGLDPLLSNYRPVSNLPYISKLTEKAVYNQLHLHMIDNSVYPEMQSSYRKGHSTETALLRVVNDILMKMNSQEVTLLVMLDLSAAFDTVNHDILIKRLHEELGIADSALSWFESYLHNRMQKVDIEGSISNPFDLGCGVPQGSCLGPILFIIYASKLFKIIEHELPCAHCYADDTQLYLSFKPNTTSQDQALQAMENCIGKIRKWMIHDRLLINDSKTELILIGSKQQLSKLQPISISVGNSVINNSSEVKNLGCWLDANLSMSKHITNICKSAFFYLHNIRSIKKYLHEDSLHTLVHAFITNRLDYCNSLLYGASKELIAKVQRVQNAAARLLLNVGRYSHITPILYELHWLPIQARIKFKILLLTFKALHNLLPSYINSLISIKSKSSYCLRSNDGLYLEPPKGKMLKTFGDRSFQAAAPYLWNRLPHEIKMIKCLDKFKKAIKTFLFNEAFCNH</sequence>